<feature type="signal peptide" evidence="1">
    <location>
        <begin position="1"/>
        <end position="31"/>
    </location>
</feature>
<gene>
    <name evidence="2" type="ORF">COC69_29390</name>
</gene>
<keyword evidence="1" id="KW-0732">Signal</keyword>
<accession>A0A9X7CHW8</accession>
<protein>
    <submittedName>
        <fullName evidence="2">Uncharacterized protein</fullName>
    </submittedName>
</protein>
<evidence type="ECO:0000313" key="2">
    <source>
        <dbReference type="EMBL" id="PGS65388.1"/>
    </source>
</evidence>
<reference evidence="2 3" key="1">
    <citation type="submission" date="2017-09" db="EMBL/GenBank/DDBJ databases">
        <title>Large-scale bioinformatics analysis of Bacillus genomes uncovers conserved roles of natural products in bacterial physiology.</title>
        <authorList>
            <consortium name="Agbiome Team Llc"/>
            <person name="Bleich R.M."/>
            <person name="Grubbs K.J."/>
            <person name="Santa Maria K.C."/>
            <person name="Allen S.E."/>
            <person name="Farag S."/>
            <person name="Shank E.A."/>
            <person name="Bowers A."/>
        </authorList>
    </citation>
    <scope>NUCLEOTIDE SEQUENCE [LARGE SCALE GENOMIC DNA]</scope>
    <source>
        <strain evidence="2 3">AFS041711</strain>
    </source>
</reference>
<evidence type="ECO:0000256" key="1">
    <source>
        <dbReference type="SAM" id="SignalP"/>
    </source>
</evidence>
<dbReference type="AlphaFoldDB" id="A0A9X7CHW8"/>
<feature type="chain" id="PRO_5040738524" evidence="1">
    <location>
        <begin position="32"/>
        <end position="113"/>
    </location>
</feature>
<dbReference type="RefSeq" id="WP_098783665.1">
    <property type="nucleotide sequence ID" value="NZ_NULI01000235.1"/>
</dbReference>
<comment type="caution">
    <text evidence="2">The sequence shown here is derived from an EMBL/GenBank/DDBJ whole genome shotgun (WGS) entry which is preliminary data.</text>
</comment>
<organism evidence="2 3">
    <name type="scientific">Bacillus cereus</name>
    <dbReference type="NCBI Taxonomy" id="1396"/>
    <lineage>
        <taxon>Bacteria</taxon>
        <taxon>Bacillati</taxon>
        <taxon>Bacillota</taxon>
        <taxon>Bacilli</taxon>
        <taxon>Bacillales</taxon>
        <taxon>Bacillaceae</taxon>
        <taxon>Bacillus</taxon>
        <taxon>Bacillus cereus group</taxon>
    </lineage>
</organism>
<dbReference type="Proteomes" id="UP000224203">
    <property type="component" value="Unassembled WGS sequence"/>
</dbReference>
<sequence length="113" mass="12139">MKNIKLKSAFMKGVLSCTIVSATLVPAHAFAKTTDEVTYAKAHQQSAKEYEATVGVNSITSQSESNAQMKKTAKEDSKVSVVEKIGGLWRAVGGALMFDVAKIFLDIVSKLSK</sequence>
<proteinExistence type="predicted"/>
<evidence type="ECO:0000313" key="3">
    <source>
        <dbReference type="Proteomes" id="UP000224203"/>
    </source>
</evidence>
<name>A0A9X7CHW8_BACCE</name>
<dbReference type="EMBL" id="NULI01000235">
    <property type="protein sequence ID" value="PGS65388.1"/>
    <property type="molecule type" value="Genomic_DNA"/>
</dbReference>